<dbReference type="Gene3D" id="3.40.50.620">
    <property type="entry name" value="HUPs"/>
    <property type="match status" value="1"/>
</dbReference>
<evidence type="ECO:0000313" key="5">
    <source>
        <dbReference type="EMBL" id="MPL83237.1"/>
    </source>
</evidence>
<evidence type="ECO:0000256" key="1">
    <source>
        <dbReference type="ARBA" id="ARBA00010124"/>
    </source>
</evidence>
<evidence type="ECO:0000256" key="3">
    <source>
        <dbReference type="ARBA" id="ARBA00022695"/>
    </source>
</evidence>
<dbReference type="NCBIfam" id="NF002243">
    <property type="entry name" value="PRK01153.1"/>
    <property type="match status" value="1"/>
</dbReference>
<dbReference type="Pfam" id="PF01467">
    <property type="entry name" value="CTP_transf_like"/>
    <property type="match status" value="1"/>
</dbReference>
<dbReference type="EMBL" id="VSSQ01000173">
    <property type="protein sequence ID" value="MPL83237.1"/>
    <property type="molecule type" value="Genomic_DNA"/>
</dbReference>
<feature type="domain" description="Cytidyltransferase-like" evidence="4">
    <location>
        <begin position="8"/>
        <end position="138"/>
    </location>
</feature>
<evidence type="ECO:0000259" key="4">
    <source>
        <dbReference type="Pfam" id="PF01467"/>
    </source>
</evidence>
<dbReference type="AlphaFoldDB" id="A0A644UWW2"/>
<dbReference type="InterPro" id="IPR004821">
    <property type="entry name" value="Cyt_trans-like"/>
</dbReference>
<keyword evidence="3 6" id="KW-0548">Nucleotidyltransferase</keyword>
<dbReference type="HAMAP" id="MF_00243">
    <property type="entry name" value="NMN_adenylyltr"/>
    <property type="match status" value="1"/>
</dbReference>
<accession>A0A644UWW2</accession>
<protein>
    <submittedName>
        <fullName evidence="6">Bifunctional NMN adenylyltransferase/Nudix hydrolase</fullName>
    </submittedName>
</protein>
<name>A0A644UWW2_9ZZZZ</name>
<dbReference type="PANTHER" id="PTHR21342:SF0">
    <property type="entry name" value="BIFUNCTIONAL NMN ADENYLYLTRANSFERASE_NUDIX HYDROLASE"/>
    <property type="match status" value="1"/>
</dbReference>
<evidence type="ECO:0000313" key="6">
    <source>
        <dbReference type="EMBL" id="MPL83549.1"/>
    </source>
</evidence>
<dbReference type="EMBL" id="VSSQ01000177">
    <property type="protein sequence ID" value="MPL83549.1"/>
    <property type="molecule type" value="Genomic_DNA"/>
</dbReference>
<dbReference type="GO" id="GO:0009435">
    <property type="term" value="P:NAD+ biosynthetic process"/>
    <property type="evidence" value="ECO:0007669"/>
    <property type="project" value="InterPro"/>
</dbReference>
<reference evidence="6" key="1">
    <citation type="submission" date="2019-08" db="EMBL/GenBank/DDBJ databases">
        <authorList>
            <person name="Kucharzyk K."/>
            <person name="Murdoch R.W."/>
            <person name="Higgins S."/>
            <person name="Loffler F."/>
        </authorList>
    </citation>
    <scope>NUCLEOTIDE SEQUENCE</scope>
</reference>
<comment type="caution">
    <text evidence="6">The sequence shown here is derived from an EMBL/GenBank/DDBJ whole genome shotgun (WGS) entry which is preliminary data.</text>
</comment>
<keyword evidence="6" id="KW-0378">Hydrolase</keyword>
<keyword evidence="2 6" id="KW-0808">Transferase</keyword>
<comment type="similarity">
    <text evidence="1">Belongs to the archaeal NMN adenylyltransferase family.</text>
</comment>
<dbReference type="PANTHER" id="PTHR21342">
    <property type="entry name" value="PHOSPHOPANTETHEINE ADENYLYLTRANSFERASE"/>
    <property type="match status" value="1"/>
</dbReference>
<dbReference type="GO" id="GO:0000309">
    <property type="term" value="F:nicotinamide-nucleotide adenylyltransferase activity"/>
    <property type="evidence" value="ECO:0007669"/>
    <property type="project" value="InterPro"/>
</dbReference>
<sequence>MKEKRGLLIGRMQPVHKGHIQVIKKTLEEVDEIIIGIGSAQLSHTTVDPFTAGERVMMLTKALAENNINSSKYYIIPIQDIQMNAVWVSHIKMLTPPFGHVFSGNPLVQRLFEEEDYEVSKPPLFKREKLSGTEVRRRMLSSEDWKKLVPLSTAEIIEEIKGIERIKHLSKKEVSEIKKT</sequence>
<evidence type="ECO:0000256" key="2">
    <source>
        <dbReference type="ARBA" id="ARBA00022679"/>
    </source>
</evidence>
<dbReference type="NCBIfam" id="TIGR01527">
    <property type="entry name" value="arch_NMN_Atrans"/>
    <property type="match status" value="1"/>
</dbReference>
<dbReference type="InterPro" id="IPR014729">
    <property type="entry name" value="Rossmann-like_a/b/a_fold"/>
</dbReference>
<dbReference type="SUPFAM" id="SSF52374">
    <property type="entry name" value="Nucleotidylyl transferase"/>
    <property type="match status" value="1"/>
</dbReference>
<organism evidence="6">
    <name type="scientific">bioreactor metagenome</name>
    <dbReference type="NCBI Taxonomy" id="1076179"/>
    <lineage>
        <taxon>unclassified sequences</taxon>
        <taxon>metagenomes</taxon>
        <taxon>ecological metagenomes</taxon>
    </lineage>
</organism>
<proteinExistence type="inferred from homology"/>
<gene>
    <name evidence="5" type="ORF">SDC9_29187</name>
    <name evidence="6" type="ORF">SDC9_29504</name>
</gene>
<dbReference type="InterPro" id="IPR006418">
    <property type="entry name" value="NMN_Atrans_arc"/>
</dbReference>
<dbReference type="GO" id="GO:0016787">
    <property type="term" value="F:hydrolase activity"/>
    <property type="evidence" value="ECO:0007669"/>
    <property type="project" value="UniProtKB-KW"/>
</dbReference>
<dbReference type="GO" id="GO:0005737">
    <property type="term" value="C:cytoplasm"/>
    <property type="evidence" value="ECO:0007669"/>
    <property type="project" value="InterPro"/>
</dbReference>
<dbReference type="NCBIfam" id="TIGR00125">
    <property type="entry name" value="cyt_tran_rel"/>
    <property type="match status" value="1"/>
</dbReference>